<reference evidence="7" key="1">
    <citation type="journal article" date="2014" name="Int. J. Syst. Evol. Microbiol.">
        <title>Complete genome of a new Firmicutes species belonging to the dominant human colonic microbiota ('Ruminococcus bicirculans') reveals two chromosomes and a selective capacity to utilize plant glucans.</title>
        <authorList>
            <consortium name="NISC Comparative Sequencing Program"/>
            <person name="Wegmann U."/>
            <person name="Louis P."/>
            <person name="Goesmann A."/>
            <person name="Henrissat B."/>
            <person name="Duncan S.H."/>
            <person name="Flint H.J."/>
        </authorList>
    </citation>
    <scope>NUCLEOTIDE SEQUENCE</scope>
    <source>
        <strain evidence="7">CGMCC 1.15287</strain>
    </source>
</reference>
<keyword evidence="10" id="KW-1185">Reference proteome</keyword>
<evidence type="ECO:0000313" key="9">
    <source>
        <dbReference type="Proteomes" id="UP000532273"/>
    </source>
</evidence>
<keyword evidence="3 8" id="KW-0808">Transferase</keyword>
<evidence type="ECO:0000313" key="8">
    <source>
        <dbReference type="EMBL" id="MBB4107710.1"/>
    </source>
</evidence>
<gene>
    <name evidence="7" type="primary">dcm</name>
    <name evidence="7" type="ORF">GCM10007422_09420</name>
    <name evidence="8" type="ORF">GGQ60_001691</name>
</gene>
<comment type="caution">
    <text evidence="8">The sequence shown here is derived from an EMBL/GenBank/DDBJ whole genome shotgun (WGS) entry which is preliminary data.</text>
</comment>
<dbReference type="Proteomes" id="UP000532273">
    <property type="component" value="Unassembled WGS sequence"/>
</dbReference>
<proteinExistence type="predicted"/>
<evidence type="ECO:0000256" key="1">
    <source>
        <dbReference type="ARBA" id="ARBA00011975"/>
    </source>
</evidence>
<dbReference type="GO" id="GO:0003886">
    <property type="term" value="F:DNA (cytosine-5-)-methyltransferase activity"/>
    <property type="evidence" value="ECO:0007669"/>
    <property type="project" value="UniProtKB-EC"/>
</dbReference>
<dbReference type="EMBL" id="JACIEF010000002">
    <property type="protein sequence ID" value="MBB4107710.1"/>
    <property type="molecule type" value="Genomic_DNA"/>
</dbReference>
<evidence type="ECO:0000313" key="7">
    <source>
        <dbReference type="EMBL" id="GGG97571.1"/>
    </source>
</evidence>
<dbReference type="EMBL" id="BMHZ01000001">
    <property type="protein sequence ID" value="GGG97571.1"/>
    <property type="molecule type" value="Genomic_DNA"/>
</dbReference>
<organism evidence="8 9">
    <name type="scientific">Pedobacter zeae</name>
    <dbReference type="NCBI Taxonomy" id="1737356"/>
    <lineage>
        <taxon>Bacteria</taxon>
        <taxon>Pseudomonadati</taxon>
        <taxon>Bacteroidota</taxon>
        <taxon>Sphingobacteriia</taxon>
        <taxon>Sphingobacteriales</taxon>
        <taxon>Sphingobacteriaceae</taxon>
        <taxon>Pedobacter</taxon>
    </lineage>
</organism>
<evidence type="ECO:0000256" key="5">
    <source>
        <dbReference type="ARBA" id="ARBA00022747"/>
    </source>
</evidence>
<dbReference type="RefSeq" id="WP_183762161.1">
    <property type="nucleotide sequence ID" value="NZ_BMHZ01000001.1"/>
</dbReference>
<dbReference type="Gene3D" id="3.40.50.150">
    <property type="entry name" value="Vaccinia Virus protein VP39"/>
    <property type="match status" value="1"/>
</dbReference>
<dbReference type="Proteomes" id="UP000642938">
    <property type="component" value="Unassembled WGS sequence"/>
</dbReference>
<reference evidence="10" key="2">
    <citation type="journal article" date="2019" name="Int. J. Syst. Evol. Microbiol.">
        <title>The Global Catalogue of Microorganisms (GCM) 10K type strain sequencing project: providing services to taxonomists for standard genome sequencing and annotation.</title>
        <authorList>
            <consortium name="The Broad Institute Genomics Platform"/>
            <consortium name="The Broad Institute Genome Sequencing Center for Infectious Disease"/>
            <person name="Wu L."/>
            <person name="Ma J."/>
        </authorList>
    </citation>
    <scope>NUCLEOTIDE SEQUENCE [LARGE SCALE GENOMIC DNA]</scope>
    <source>
        <strain evidence="10">CGMCC 1.15287</strain>
    </source>
</reference>
<keyword evidence="2 8" id="KW-0489">Methyltransferase</keyword>
<evidence type="ECO:0000256" key="3">
    <source>
        <dbReference type="ARBA" id="ARBA00022679"/>
    </source>
</evidence>
<evidence type="ECO:0000256" key="2">
    <source>
        <dbReference type="ARBA" id="ARBA00022603"/>
    </source>
</evidence>
<dbReference type="Pfam" id="PF00145">
    <property type="entry name" value="DNA_methylase"/>
    <property type="match status" value="1"/>
</dbReference>
<reference evidence="8 9" key="3">
    <citation type="submission" date="2020-08" db="EMBL/GenBank/DDBJ databases">
        <title>Genomic Encyclopedia of Type Strains, Phase IV (KMG-IV): sequencing the most valuable type-strain genomes for metagenomic binning, comparative biology and taxonomic classification.</title>
        <authorList>
            <person name="Goeker M."/>
        </authorList>
    </citation>
    <scope>NUCLEOTIDE SEQUENCE [LARGE SCALE GENOMIC DNA]</scope>
    <source>
        <strain evidence="8 9">DSM 100774</strain>
    </source>
</reference>
<evidence type="ECO:0000256" key="6">
    <source>
        <dbReference type="ARBA" id="ARBA00047422"/>
    </source>
</evidence>
<dbReference type="PANTHER" id="PTHR46098">
    <property type="entry name" value="TRNA (CYTOSINE(38)-C(5))-METHYLTRANSFERASE"/>
    <property type="match status" value="1"/>
</dbReference>
<dbReference type="PANTHER" id="PTHR46098:SF1">
    <property type="entry name" value="TRNA (CYTOSINE(38)-C(5))-METHYLTRANSFERASE"/>
    <property type="match status" value="1"/>
</dbReference>
<name>A0A7W6K9S8_9SPHI</name>
<dbReference type="Gene3D" id="3.90.120.10">
    <property type="entry name" value="DNA Methylase, subunit A, domain 2"/>
    <property type="match status" value="1"/>
</dbReference>
<keyword evidence="5" id="KW-0680">Restriction system</keyword>
<dbReference type="InterPro" id="IPR050750">
    <property type="entry name" value="C5-MTase"/>
</dbReference>
<sequence>MRINKNQYNINFGSFVDAENEKLKAGIFFAGGGGISKGLEPFKEWIKIVWLLNHDAIAIKTSSFHNKGTTVYWSDVYMQDEKEMEPVHLVQASLECDAHTEANTDEIKDKASYAMGWEFFRYLPHLNPLVIHIENVPAFKKWAVLDEDGKVIKGTEGVEFERWKKAIMDLGYEYKESIRNAADDGLPTRRKRYFAFFYRPGIEINFPESTHNEHGTDGKKKWKACREFIDLEDTGVSIFGRKFNKKLPKHLRKPLVSNSQKRIAGGIKKQNPELYQFLCKYHAGLKSERSYSLDEPLRTVDTSNRHQLVTVDGAQFLQDHCHTDGYQNIDSPLKTQLTWQIKQLVTLEKLQFIMDHCYSDKIQSIDEPLGVQTTRQSKQLVEVEDTFVVQYYGGSIQSNSLDEPINTIPCRDVHQLVRVEKMQFLTTYFNSNGNPGTNNQSLDQPISTIMSKLKHQLVTILDNFDIKVRFLKAEELAECSTFPRDYFSHPELKLSQKHAIQLIGNAVPPEWITFQMKDNIQSMIQYKESRKTA</sequence>
<accession>A0A7W6K9S8</accession>
<dbReference type="SUPFAM" id="SSF53335">
    <property type="entry name" value="S-adenosyl-L-methionine-dependent methyltransferases"/>
    <property type="match status" value="1"/>
</dbReference>
<protein>
    <recommendedName>
        <fullName evidence="1">DNA (cytosine-5-)-methyltransferase</fullName>
        <ecNumber evidence="1">2.1.1.37</ecNumber>
    </recommendedName>
</protein>
<dbReference type="EC" id="2.1.1.37" evidence="1"/>
<dbReference type="AlphaFoldDB" id="A0A7W6K9S8"/>
<dbReference type="InterPro" id="IPR001525">
    <property type="entry name" value="C5_MeTfrase"/>
</dbReference>
<keyword evidence="4" id="KW-0949">S-adenosyl-L-methionine</keyword>
<dbReference type="GO" id="GO:0009307">
    <property type="term" value="P:DNA restriction-modification system"/>
    <property type="evidence" value="ECO:0007669"/>
    <property type="project" value="UniProtKB-KW"/>
</dbReference>
<dbReference type="InterPro" id="IPR029063">
    <property type="entry name" value="SAM-dependent_MTases_sf"/>
</dbReference>
<dbReference type="GO" id="GO:0032259">
    <property type="term" value="P:methylation"/>
    <property type="evidence" value="ECO:0007669"/>
    <property type="project" value="UniProtKB-KW"/>
</dbReference>
<comment type="catalytic activity">
    <reaction evidence="6">
        <text>a 2'-deoxycytidine in DNA + S-adenosyl-L-methionine = a 5-methyl-2'-deoxycytidine in DNA + S-adenosyl-L-homocysteine + H(+)</text>
        <dbReference type="Rhea" id="RHEA:13681"/>
        <dbReference type="Rhea" id="RHEA-COMP:11369"/>
        <dbReference type="Rhea" id="RHEA-COMP:11370"/>
        <dbReference type="ChEBI" id="CHEBI:15378"/>
        <dbReference type="ChEBI" id="CHEBI:57856"/>
        <dbReference type="ChEBI" id="CHEBI:59789"/>
        <dbReference type="ChEBI" id="CHEBI:85452"/>
        <dbReference type="ChEBI" id="CHEBI:85454"/>
        <dbReference type="EC" id="2.1.1.37"/>
    </reaction>
</comment>
<evidence type="ECO:0000256" key="4">
    <source>
        <dbReference type="ARBA" id="ARBA00022691"/>
    </source>
</evidence>
<evidence type="ECO:0000313" key="10">
    <source>
        <dbReference type="Proteomes" id="UP000642938"/>
    </source>
</evidence>
<reference evidence="7" key="4">
    <citation type="submission" date="2024-05" db="EMBL/GenBank/DDBJ databases">
        <authorList>
            <person name="Sun Q."/>
            <person name="Zhou Y."/>
        </authorList>
    </citation>
    <scope>NUCLEOTIDE SEQUENCE</scope>
    <source>
        <strain evidence="7">CGMCC 1.15287</strain>
    </source>
</reference>